<dbReference type="STRING" id="161355.PS9374_01168"/>
<name>A0A161LHR8_9ACTN</name>
<sequence length="329" mass="36256">MRDVRSDLRSRRVLDTELAGLTTRIAGPLFTRPEPRQAFADLVRALLADVSRKNSWQLADHIGHATAHCFEHLLDREKWDVDALRDEVRSYVIAHLGRADGVLIADDTAAIKKGEMSVGVADQHCGLTGQVENCQVMLMLTYASSAGHAFVNRRLYLPEAWTGDPQRRARAGVPSHVVFRTKPQLVIDMLTEELAAGTKGLRIYDWTAVSVAVSGPAPAPEYAHTLLIRRSVTAPLEVEFFLAHAPTGTSVSELIDAAGMRWKIEENNEHGKDLPGLTSYQVRKWTPWHRHVTIAMLALAFLAATRAALPTDETAGEGKDRLLLEAPAP</sequence>
<dbReference type="EMBL" id="BDCX01000002">
    <property type="protein sequence ID" value="GAT65535.1"/>
    <property type="molecule type" value="Genomic_DNA"/>
</dbReference>
<feature type="domain" description="Transposase IS701-like DDE" evidence="1">
    <location>
        <begin position="29"/>
        <end position="197"/>
    </location>
</feature>
<dbReference type="GO" id="GO:0004519">
    <property type="term" value="F:endonuclease activity"/>
    <property type="evidence" value="ECO:0007669"/>
    <property type="project" value="UniProtKB-KW"/>
</dbReference>
<keyword evidence="3" id="KW-1185">Reference proteome</keyword>
<dbReference type="InterPro" id="IPR039365">
    <property type="entry name" value="IS701-like"/>
</dbReference>
<gene>
    <name evidence="2" type="ORF">PS9374_01168</name>
</gene>
<evidence type="ECO:0000313" key="3">
    <source>
        <dbReference type="Proteomes" id="UP000077701"/>
    </source>
</evidence>
<evidence type="ECO:0000313" key="2">
    <source>
        <dbReference type="EMBL" id="GAT65535.1"/>
    </source>
</evidence>
<keyword evidence="2" id="KW-0540">Nuclease</keyword>
<dbReference type="PANTHER" id="PTHR33627:SF1">
    <property type="entry name" value="TRANSPOSASE"/>
    <property type="match status" value="1"/>
</dbReference>
<dbReference type="Proteomes" id="UP000077701">
    <property type="component" value="Unassembled WGS sequence"/>
</dbReference>
<organism evidence="2 3">
    <name type="scientific">Planomonospora sphaerica</name>
    <dbReference type="NCBI Taxonomy" id="161355"/>
    <lineage>
        <taxon>Bacteria</taxon>
        <taxon>Bacillati</taxon>
        <taxon>Actinomycetota</taxon>
        <taxon>Actinomycetes</taxon>
        <taxon>Streptosporangiales</taxon>
        <taxon>Streptosporangiaceae</taxon>
        <taxon>Planomonospora</taxon>
    </lineage>
</organism>
<dbReference type="SUPFAM" id="SSF53098">
    <property type="entry name" value="Ribonuclease H-like"/>
    <property type="match status" value="1"/>
</dbReference>
<accession>A0A161LHR8</accession>
<reference evidence="3" key="2">
    <citation type="submission" date="2016-04" db="EMBL/GenBank/DDBJ databases">
        <title>Planomonospora sphaerica JCM9374 whole genome shotgun sequence.</title>
        <authorList>
            <person name="Suzuki T."/>
            <person name="Dohra H."/>
            <person name="Kodani S."/>
        </authorList>
    </citation>
    <scope>NUCLEOTIDE SEQUENCE [LARGE SCALE GENOMIC DNA]</scope>
    <source>
        <strain evidence="3">JCM 9374</strain>
    </source>
</reference>
<keyword evidence="2" id="KW-0378">Hydrolase</keyword>
<dbReference type="Pfam" id="PF13546">
    <property type="entry name" value="DDE_5"/>
    <property type="match status" value="1"/>
</dbReference>
<reference evidence="2 3" key="1">
    <citation type="journal article" date="2016" name="Genome Announc.">
        <title>Draft Genome Sequence of Planomonospora sphaerica JCM9374, a Rare Actinomycete.</title>
        <authorList>
            <person name="Dohra H."/>
            <person name="Suzuki T."/>
            <person name="Inoue Y."/>
            <person name="Kodani S."/>
        </authorList>
    </citation>
    <scope>NUCLEOTIDE SEQUENCE [LARGE SCALE GENOMIC DNA]</scope>
    <source>
        <strain evidence="2 3">JCM 9374</strain>
    </source>
</reference>
<protein>
    <submittedName>
        <fullName evidence="2">Endonuclease DDE</fullName>
    </submittedName>
</protein>
<keyword evidence="2" id="KW-0255">Endonuclease</keyword>
<proteinExistence type="predicted"/>
<comment type="caution">
    <text evidence="2">The sequence shown here is derived from an EMBL/GenBank/DDBJ whole genome shotgun (WGS) entry which is preliminary data.</text>
</comment>
<dbReference type="InterPro" id="IPR012337">
    <property type="entry name" value="RNaseH-like_sf"/>
</dbReference>
<evidence type="ECO:0000259" key="1">
    <source>
        <dbReference type="Pfam" id="PF13546"/>
    </source>
</evidence>
<dbReference type="PANTHER" id="PTHR33627">
    <property type="entry name" value="TRANSPOSASE"/>
    <property type="match status" value="1"/>
</dbReference>
<dbReference type="InterPro" id="IPR038721">
    <property type="entry name" value="IS701-like_DDE_dom"/>
</dbReference>
<dbReference type="AlphaFoldDB" id="A0A161LHR8"/>